<feature type="transmembrane region" description="Helical" evidence="1">
    <location>
        <begin position="90"/>
        <end position="108"/>
    </location>
</feature>
<proteinExistence type="predicted"/>
<evidence type="ECO:0000313" key="2">
    <source>
        <dbReference type="EMBL" id="OAB43363.1"/>
    </source>
</evidence>
<evidence type="ECO:0000313" key="3">
    <source>
        <dbReference type="Proteomes" id="UP000076967"/>
    </source>
</evidence>
<dbReference type="InterPro" id="IPR043128">
    <property type="entry name" value="Rev_trsase/Diguanyl_cyclase"/>
</dbReference>
<comment type="caution">
    <text evidence="2">The sequence shown here is derived from an EMBL/GenBank/DDBJ whole genome shotgun (WGS) entry which is preliminary data.</text>
</comment>
<accession>A0A162MF10</accession>
<feature type="transmembrane region" description="Helical" evidence="1">
    <location>
        <begin position="12"/>
        <end position="29"/>
    </location>
</feature>
<name>A0A162MF10_9BACL</name>
<dbReference type="OrthoDB" id="2157599at2"/>
<gene>
    <name evidence="2" type="ORF">PGLA_08945</name>
</gene>
<keyword evidence="1" id="KW-0812">Transmembrane</keyword>
<dbReference type="InterPro" id="IPR029787">
    <property type="entry name" value="Nucleotide_cyclase"/>
</dbReference>
<dbReference type="Gene3D" id="3.30.70.270">
    <property type="match status" value="1"/>
</dbReference>
<dbReference type="RefSeq" id="WP_068531740.1">
    <property type="nucleotide sequence ID" value="NZ_LVJH01000015.1"/>
</dbReference>
<keyword evidence="3" id="KW-1185">Reference proteome</keyword>
<dbReference type="Proteomes" id="UP000076967">
    <property type="component" value="Unassembled WGS sequence"/>
</dbReference>
<feature type="transmembrane region" description="Helical" evidence="1">
    <location>
        <begin position="41"/>
        <end position="70"/>
    </location>
</feature>
<evidence type="ECO:0000256" key="1">
    <source>
        <dbReference type="SAM" id="Phobius"/>
    </source>
</evidence>
<organism evidence="2 3">
    <name type="scientific">Paenibacillus glacialis</name>
    <dbReference type="NCBI Taxonomy" id="494026"/>
    <lineage>
        <taxon>Bacteria</taxon>
        <taxon>Bacillati</taxon>
        <taxon>Bacillota</taxon>
        <taxon>Bacilli</taxon>
        <taxon>Bacillales</taxon>
        <taxon>Paenibacillaceae</taxon>
        <taxon>Paenibacillus</taxon>
    </lineage>
</organism>
<keyword evidence="1" id="KW-1133">Transmembrane helix</keyword>
<dbReference type="STRING" id="494026.PGLA_08945"/>
<sequence>MKRNQSNLVSDVAFLLLFVICFICIVFIAGKPDQYIQNIIFLNITFMIAIVTYFTSLTVGLILSIIFIFGSGTFTLYQSVVQGSTVGNDSYFWLILAPTITYVTWLLTRANKQLQDEKDQLQKSNISLATMDENTNLKNSLSFQRDATVFMALSTRYDIPLTLLVINVKYWDEIRRMTSEEDMTAALYDVSMLSQTSIRTNDSLYIFDKENPTWGMMLFTDRQGANIVIERLREKVINLNTGDNADKYKIELSLRVGSVEYHSEAISTPLDFIIEAKKELEYDV</sequence>
<dbReference type="AlphaFoldDB" id="A0A162MF10"/>
<protein>
    <submittedName>
        <fullName evidence="2">Diguanylate cyclase</fullName>
    </submittedName>
</protein>
<keyword evidence="1" id="KW-0472">Membrane</keyword>
<dbReference type="SUPFAM" id="SSF55073">
    <property type="entry name" value="Nucleotide cyclase"/>
    <property type="match status" value="1"/>
</dbReference>
<dbReference type="EMBL" id="LVJH01000015">
    <property type="protein sequence ID" value="OAB43363.1"/>
    <property type="molecule type" value="Genomic_DNA"/>
</dbReference>
<reference evidence="2 3" key="1">
    <citation type="submission" date="2016-03" db="EMBL/GenBank/DDBJ databases">
        <title>Draft genome sequence of Paenibacillus glacialis DSM 22343.</title>
        <authorList>
            <person name="Shin S.-K."/>
            <person name="Yi H."/>
        </authorList>
    </citation>
    <scope>NUCLEOTIDE SEQUENCE [LARGE SCALE GENOMIC DNA]</scope>
    <source>
        <strain evidence="2 3">DSM 22343</strain>
    </source>
</reference>